<dbReference type="Proteomes" id="UP000265798">
    <property type="component" value="Unassembled WGS sequence"/>
</dbReference>
<organism evidence="1 2">
    <name type="scientific">Leptospira stimsonii</name>
    <dbReference type="NCBI Taxonomy" id="2202203"/>
    <lineage>
        <taxon>Bacteria</taxon>
        <taxon>Pseudomonadati</taxon>
        <taxon>Spirochaetota</taxon>
        <taxon>Spirochaetia</taxon>
        <taxon>Leptospirales</taxon>
        <taxon>Leptospiraceae</taxon>
        <taxon>Leptospira</taxon>
    </lineage>
</organism>
<sequence length="243" mass="28407">MRDFDDVSADFQMEVDSAISKEVPISLITYVLTPKGEKKLKYIIQGILTRYDRLDLTELLYTSSKELIVNATKAAIKRILFKESKLNIESLEDYQIGMESFHNSLSDKKFPFYREKMKEHDLTIKVTFFFNKHRIILKILNNFHLTDQEEKRVREKFRISRDFDNLFEFFMKFGDSTEGAGLGITMVEILVAQSGFDRHLFTIYSREGISQTVARVEIPLSEDYIPRRLKFGKGQSFIPSLVE</sequence>
<evidence type="ECO:0000313" key="2">
    <source>
        <dbReference type="Proteomes" id="UP000265798"/>
    </source>
</evidence>
<gene>
    <name evidence="1" type="ORF">DLM75_00585</name>
</gene>
<comment type="caution">
    <text evidence="1">The sequence shown here is derived from an EMBL/GenBank/DDBJ whole genome shotgun (WGS) entry which is preliminary data.</text>
</comment>
<proteinExistence type="predicted"/>
<dbReference type="OrthoDB" id="339607at2"/>
<accession>A0A396ZD31</accession>
<dbReference type="RefSeq" id="WP_118966637.1">
    <property type="nucleotide sequence ID" value="NZ_QHCT01000001.1"/>
</dbReference>
<name>A0A396ZD31_9LEPT</name>
<protein>
    <recommendedName>
        <fullName evidence="3">GHKL domain protein</fullName>
    </recommendedName>
</protein>
<dbReference type="AlphaFoldDB" id="A0A396ZD31"/>
<evidence type="ECO:0008006" key="3">
    <source>
        <dbReference type="Google" id="ProtNLM"/>
    </source>
</evidence>
<dbReference type="EMBL" id="QHCT01000001">
    <property type="protein sequence ID" value="RHX91784.1"/>
    <property type="molecule type" value="Genomic_DNA"/>
</dbReference>
<reference evidence="2" key="1">
    <citation type="submission" date="2018-05" db="EMBL/GenBank/DDBJ databases">
        <title>Leptospira yasudae sp. nov. and Leptospira stimsonii sp. nov., two pathogenic species of the genus Leptospira isolated from environmental sources.</title>
        <authorList>
            <person name="Casanovas-Massana A."/>
            <person name="Hamond C."/>
            <person name="Santos L.A."/>
            <person name="Hacker K.P."/>
            <person name="Balassiano I."/>
            <person name="Medeiros M.A."/>
            <person name="Reis M.G."/>
            <person name="Ko A.I."/>
            <person name="Wunder E.A."/>
        </authorList>
    </citation>
    <scope>NUCLEOTIDE SEQUENCE [LARGE SCALE GENOMIC DNA]</scope>
    <source>
        <strain evidence="2">Yale</strain>
    </source>
</reference>
<evidence type="ECO:0000313" key="1">
    <source>
        <dbReference type="EMBL" id="RHX91784.1"/>
    </source>
</evidence>